<dbReference type="PRINTS" id="PR00463">
    <property type="entry name" value="EP450I"/>
</dbReference>
<dbReference type="Proteomes" id="UP001055057">
    <property type="component" value="Unassembled WGS sequence"/>
</dbReference>
<feature type="signal peptide" evidence="2">
    <location>
        <begin position="1"/>
        <end position="24"/>
    </location>
</feature>
<evidence type="ECO:0000313" key="3">
    <source>
        <dbReference type="EMBL" id="GJE61859.1"/>
    </source>
</evidence>
<dbReference type="Gene3D" id="1.10.630.10">
    <property type="entry name" value="Cytochrome P450"/>
    <property type="match status" value="1"/>
</dbReference>
<gene>
    <name evidence="3" type="ORF">MPOCJGCO_3985</name>
</gene>
<dbReference type="EMBL" id="BPRB01000251">
    <property type="protein sequence ID" value="GJE61859.1"/>
    <property type="molecule type" value="Genomic_DNA"/>
</dbReference>
<sequence>MPPRPAKRLSTLALLRTVATNSLAVCDEELFDKLFVARRYVAHPVFFVSDPAAIKEVLIDRFDNYPRVTSIRRLFETDLRTGTLASEGETWRRHRRVATPTIDPRAIRPDVPALIALAEQTADQIAAADPSVPIDIERWVGGLSTLLWNQVVTGGDPAGIPILRWLSKVPHKPRSIDLIPKPAWLAERLVHHRRDPALPLLDAQLHAMIEARQAEGYAGSQDLLWRLAHARDRQTGDLLPRDEVRDEAASLIAGGAASVRALTWIWYLLALHPEVEARFHAELDAAMPGRAPEPDDLTRLPYTRRVLDEVMRLYPPIPAILRQAAAKDELCGHRVPRGAFVAVMPWIVHRHRKLWTDPDRFDPERFTEANSAGRPRFSYIPFAVGPRVCIGASFAMTQMLSVIAVLGRRFRFRLASDGPVVPFGGISLQPKGGLPVRVERR</sequence>
<reference evidence="3" key="1">
    <citation type="journal article" date="2021" name="Front. Microbiol.">
        <title>Comprehensive Comparative Genomics and Phenotyping of Methylobacterium Species.</title>
        <authorList>
            <person name="Alessa O."/>
            <person name="Ogura Y."/>
            <person name="Fujitani Y."/>
            <person name="Takami H."/>
            <person name="Hayashi T."/>
            <person name="Sahin N."/>
            <person name="Tani A."/>
        </authorList>
    </citation>
    <scope>NUCLEOTIDE SEQUENCE</scope>
    <source>
        <strain evidence="3">DSM 23632</strain>
    </source>
</reference>
<dbReference type="PANTHER" id="PTHR24301:SF2">
    <property type="entry name" value="THROMBOXANE-A SYNTHASE"/>
    <property type="match status" value="1"/>
</dbReference>
<name>A0ABQ4U312_9HYPH</name>
<protein>
    <submittedName>
        <fullName evidence="3">Cytochrome P450 132</fullName>
    </submittedName>
</protein>
<keyword evidence="4" id="KW-1185">Reference proteome</keyword>
<dbReference type="Pfam" id="PF00067">
    <property type="entry name" value="p450"/>
    <property type="match status" value="1"/>
</dbReference>
<feature type="transmembrane region" description="Helical" evidence="1">
    <location>
        <begin position="384"/>
        <end position="406"/>
    </location>
</feature>
<dbReference type="InterPro" id="IPR036396">
    <property type="entry name" value="Cyt_P450_sf"/>
</dbReference>
<evidence type="ECO:0000256" key="2">
    <source>
        <dbReference type="SAM" id="SignalP"/>
    </source>
</evidence>
<accession>A0ABQ4U312</accession>
<dbReference type="InterPro" id="IPR002401">
    <property type="entry name" value="Cyt_P450_E_grp-I"/>
</dbReference>
<evidence type="ECO:0000256" key="1">
    <source>
        <dbReference type="SAM" id="Phobius"/>
    </source>
</evidence>
<reference evidence="3" key="2">
    <citation type="submission" date="2021-08" db="EMBL/GenBank/DDBJ databases">
        <authorList>
            <person name="Tani A."/>
            <person name="Ola A."/>
            <person name="Ogura Y."/>
            <person name="Katsura K."/>
            <person name="Hayashi T."/>
        </authorList>
    </citation>
    <scope>NUCLEOTIDE SEQUENCE</scope>
    <source>
        <strain evidence="3">DSM 23632</strain>
    </source>
</reference>
<dbReference type="SUPFAM" id="SSF48264">
    <property type="entry name" value="Cytochrome P450"/>
    <property type="match status" value="1"/>
</dbReference>
<dbReference type="PRINTS" id="PR00385">
    <property type="entry name" value="P450"/>
</dbReference>
<keyword evidence="1" id="KW-1133">Transmembrane helix</keyword>
<keyword evidence="1" id="KW-0812">Transmembrane</keyword>
<dbReference type="InterPro" id="IPR001128">
    <property type="entry name" value="Cyt_P450"/>
</dbReference>
<comment type="caution">
    <text evidence="3">The sequence shown here is derived from an EMBL/GenBank/DDBJ whole genome shotgun (WGS) entry which is preliminary data.</text>
</comment>
<evidence type="ECO:0000313" key="4">
    <source>
        <dbReference type="Proteomes" id="UP001055057"/>
    </source>
</evidence>
<keyword evidence="1" id="KW-0472">Membrane</keyword>
<feature type="chain" id="PRO_5046889227" evidence="2">
    <location>
        <begin position="25"/>
        <end position="441"/>
    </location>
</feature>
<dbReference type="PANTHER" id="PTHR24301">
    <property type="entry name" value="THROMBOXANE-A SYNTHASE"/>
    <property type="match status" value="1"/>
</dbReference>
<keyword evidence="2" id="KW-0732">Signal</keyword>
<proteinExistence type="predicted"/>
<organism evidence="3 4">
    <name type="scientific">Methylobacterium trifolii</name>
    <dbReference type="NCBI Taxonomy" id="1003092"/>
    <lineage>
        <taxon>Bacteria</taxon>
        <taxon>Pseudomonadati</taxon>
        <taxon>Pseudomonadota</taxon>
        <taxon>Alphaproteobacteria</taxon>
        <taxon>Hyphomicrobiales</taxon>
        <taxon>Methylobacteriaceae</taxon>
        <taxon>Methylobacterium</taxon>
    </lineage>
</organism>